<evidence type="ECO:0000256" key="3">
    <source>
        <dbReference type="ARBA" id="ARBA00022691"/>
    </source>
</evidence>
<dbReference type="GO" id="GO:0005739">
    <property type="term" value="C:mitochondrion"/>
    <property type="evidence" value="ECO:0007669"/>
    <property type="project" value="TreeGrafter"/>
</dbReference>
<dbReference type="PROSITE" id="PS50096">
    <property type="entry name" value="IQ"/>
    <property type="match status" value="1"/>
</dbReference>
<evidence type="ECO:0000256" key="1">
    <source>
        <dbReference type="ARBA" id="ARBA00022603"/>
    </source>
</evidence>
<dbReference type="Pfam" id="PF08123">
    <property type="entry name" value="DOT1"/>
    <property type="match status" value="1"/>
</dbReference>
<evidence type="ECO:0000256" key="4">
    <source>
        <dbReference type="SAM" id="MobiDB-lite"/>
    </source>
</evidence>
<dbReference type="AlphaFoldDB" id="A0A8T1VB42"/>
<name>A0A8T1VB42_9STRA</name>
<keyword evidence="3" id="KW-0949">S-adenosyl-L-methionine</keyword>
<dbReference type="PANTHER" id="PTHR13610:SF11">
    <property type="entry name" value="METHYLTRANSFERASE DOMAIN-CONTAINING PROTEIN"/>
    <property type="match status" value="1"/>
</dbReference>
<reference evidence="6" key="1">
    <citation type="submission" date="2021-02" db="EMBL/GenBank/DDBJ databases">
        <authorList>
            <person name="Palmer J.M."/>
        </authorList>
    </citation>
    <scope>NUCLEOTIDE SEQUENCE</scope>
    <source>
        <strain evidence="6">SCRP734</strain>
    </source>
</reference>
<keyword evidence="2" id="KW-0808">Transferase</keyword>
<dbReference type="GO" id="GO:0032259">
    <property type="term" value="P:methylation"/>
    <property type="evidence" value="ECO:0007669"/>
    <property type="project" value="UniProtKB-KW"/>
</dbReference>
<dbReference type="OrthoDB" id="66144at2759"/>
<feature type="compositionally biased region" description="Basic and acidic residues" evidence="4">
    <location>
        <begin position="151"/>
        <end position="160"/>
    </location>
</feature>
<comment type="caution">
    <text evidence="6">The sequence shown here is derived from an EMBL/GenBank/DDBJ whole genome shotgun (WGS) entry which is preliminary data.</text>
</comment>
<dbReference type="PANTHER" id="PTHR13610">
    <property type="entry name" value="METHYLTRANSFERASE DOMAIN-CONTAINING PROTEIN"/>
    <property type="match status" value="1"/>
</dbReference>
<dbReference type="Proteomes" id="UP000694044">
    <property type="component" value="Unassembled WGS sequence"/>
</dbReference>
<feature type="domain" description="DOT1" evidence="5">
    <location>
        <begin position="79"/>
        <end position="136"/>
    </location>
</feature>
<accession>A0A8T1VB42</accession>
<evidence type="ECO:0000313" key="6">
    <source>
        <dbReference type="EMBL" id="KAG7377319.1"/>
    </source>
</evidence>
<dbReference type="GO" id="GO:0031151">
    <property type="term" value="F:histone H3K79 methyltransferase activity"/>
    <property type="evidence" value="ECO:0007669"/>
    <property type="project" value="InterPro"/>
</dbReference>
<gene>
    <name evidence="6" type="ORF">PHYPSEUDO_011849</name>
</gene>
<dbReference type="InterPro" id="IPR026170">
    <property type="entry name" value="FAM173A/B"/>
</dbReference>
<dbReference type="EMBL" id="JAGDFM010000544">
    <property type="protein sequence ID" value="KAG7377319.1"/>
    <property type="molecule type" value="Genomic_DNA"/>
</dbReference>
<dbReference type="GO" id="GO:1905706">
    <property type="term" value="P:regulation of mitochondrial ATP synthesis coupled proton transport"/>
    <property type="evidence" value="ECO:0007669"/>
    <property type="project" value="TreeGrafter"/>
</dbReference>
<dbReference type="CDD" id="cd02440">
    <property type="entry name" value="AdoMet_MTases"/>
    <property type="match status" value="1"/>
</dbReference>
<evidence type="ECO:0000256" key="2">
    <source>
        <dbReference type="ARBA" id="ARBA00022679"/>
    </source>
</evidence>
<feature type="region of interest" description="Disordered" evidence="4">
    <location>
        <begin position="141"/>
        <end position="160"/>
    </location>
</feature>
<evidence type="ECO:0000259" key="5">
    <source>
        <dbReference type="Pfam" id="PF08123"/>
    </source>
</evidence>
<keyword evidence="1" id="KW-0489">Methyltransferase</keyword>
<dbReference type="InterPro" id="IPR025789">
    <property type="entry name" value="DOT1_dom"/>
</dbReference>
<protein>
    <recommendedName>
        <fullName evidence="5">DOT1 domain-containing protein</fullName>
    </recommendedName>
</protein>
<sequence>MDVGVAIGGVTKLQAQFRGNKSRRVHVERARNNLRAFWCSCCRYGRSNTSIVVRSDTFYAVFYPAVDAAWSPFVPAKLEAVRAMLEVAGLQPGDTLVDIGSGDGRVVIEAAVQCPELKKARGVELDEALVRLSRRRVMDRAEQEEEQANGRPEHEVRRDKSCDTATALRERVEIVHADFMELDMRDADVVVLFFLPHDEIARVLQEELRPGTRVVTYVFQIAQWQPEKVVPTVPFMTEKGSSWIYLYRVPCV</sequence>
<evidence type="ECO:0000313" key="7">
    <source>
        <dbReference type="Proteomes" id="UP000694044"/>
    </source>
</evidence>
<proteinExistence type="predicted"/>
<keyword evidence="7" id="KW-1185">Reference proteome</keyword>
<organism evidence="6 7">
    <name type="scientific">Phytophthora pseudosyringae</name>
    <dbReference type="NCBI Taxonomy" id="221518"/>
    <lineage>
        <taxon>Eukaryota</taxon>
        <taxon>Sar</taxon>
        <taxon>Stramenopiles</taxon>
        <taxon>Oomycota</taxon>
        <taxon>Peronosporomycetes</taxon>
        <taxon>Peronosporales</taxon>
        <taxon>Peronosporaceae</taxon>
        <taxon>Phytophthora</taxon>
    </lineage>
</organism>